<evidence type="ECO:0000313" key="4">
    <source>
        <dbReference type="EnsemblPlants" id="AET4Gv20282000.11"/>
    </source>
</evidence>
<feature type="chain" id="PRO_5042372438" evidence="3">
    <location>
        <begin position="43"/>
        <end position="203"/>
    </location>
</feature>
<feature type="region of interest" description="Disordered" evidence="2">
    <location>
        <begin position="68"/>
        <end position="88"/>
    </location>
</feature>
<accession>A0A453HRH8</accession>
<name>A0A453HRH8_AEGTS</name>
<feature type="signal peptide" evidence="3">
    <location>
        <begin position="1"/>
        <end position="42"/>
    </location>
</feature>
<reference evidence="4" key="3">
    <citation type="journal article" date="2017" name="Nature">
        <title>Genome sequence of the progenitor of the wheat D genome Aegilops tauschii.</title>
        <authorList>
            <person name="Luo M.C."/>
            <person name="Gu Y.Q."/>
            <person name="Puiu D."/>
            <person name="Wang H."/>
            <person name="Twardziok S.O."/>
            <person name="Deal K.R."/>
            <person name="Huo N."/>
            <person name="Zhu T."/>
            <person name="Wang L."/>
            <person name="Wang Y."/>
            <person name="McGuire P.E."/>
            <person name="Liu S."/>
            <person name="Long H."/>
            <person name="Ramasamy R.K."/>
            <person name="Rodriguez J.C."/>
            <person name="Van S.L."/>
            <person name="Yuan L."/>
            <person name="Wang Z."/>
            <person name="Xia Z."/>
            <person name="Xiao L."/>
            <person name="Anderson O.D."/>
            <person name="Ouyang S."/>
            <person name="Liang Y."/>
            <person name="Zimin A.V."/>
            <person name="Pertea G."/>
            <person name="Qi P."/>
            <person name="Bennetzen J.L."/>
            <person name="Dai X."/>
            <person name="Dawson M.W."/>
            <person name="Muller H.G."/>
            <person name="Kugler K."/>
            <person name="Rivarola-Duarte L."/>
            <person name="Spannagl M."/>
            <person name="Mayer K.F.X."/>
            <person name="Lu F.H."/>
            <person name="Bevan M.W."/>
            <person name="Leroy P."/>
            <person name="Li P."/>
            <person name="You F.M."/>
            <person name="Sun Q."/>
            <person name="Liu Z."/>
            <person name="Lyons E."/>
            <person name="Wicker T."/>
            <person name="Salzberg S.L."/>
            <person name="Devos K.M."/>
            <person name="Dvorak J."/>
        </authorList>
    </citation>
    <scope>NUCLEOTIDE SEQUENCE [LARGE SCALE GENOMIC DNA]</scope>
    <source>
        <strain evidence="4">cv. AL8/78</strain>
    </source>
</reference>
<dbReference type="Gene3D" id="3.40.50.1820">
    <property type="entry name" value="alpha/beta hydrolase"/>
    <property type="match status" value="1"/>
</dbReference>
<dbReference type="AlphaFoldDB" id="A0A453HRH8"/>
<dbReference type="EnsemblPlants" id="AET4Gv20282000.5">
    <property type="protein sequence ID" value="AET4Gv20282000.5"/>
    <property type="gene ID" value="AET4Gv20282000"/>
</dbReference>
<dbReference type="GO" id="GO:0005773">
    <property type="term" value="C:vacuole"/>
    <property type="evidence" value="ECO:0007669"/>
    <property type="project" value="TreeGrafter"/>
</dbReference>
<sequence length="203" mass="22529">MKIGQWQHSTGPRTHMHTLPIKMKRGLLVVLWSLFCLCVADTATGNKPKHPIEFDQLEISRKYVPAKQHASASKSPSSSSVHGGSQDYQRKRDKIIAMPGQMEEAEFTQYAGYVTVDANAGRALFYYFAEAPQDPSNKPLVLWMNGGPGCSSFGAGAMLELGPFSVHSDNKTLYKKKHAWNTGKFIPACPYLIVNKEVAFIPR</sequence>
<organism evidence="4 5">
    <name type="scientific">Aegilops tauschii subsp. strangulata</name>
    <name type="common">Goatgrass</name>
    <dbReference type="NCBI Taxonomy" id="200361"/>
    <lineage>
        <taxon>Eukaryota</taxon>
        <taxon>Viridiplantae</taxon>
        <taxon>Streptophyta</taxon>
        <taxon>Embryophyta</taxon>
        <taxon>Tracheophyta</taxon>
        <taxon>Spermatophyta</taxon>
        <taxon>Magnoliopsida</taxon>
        <taxon>Liliopsida</taxon>
        <taxon>Poales</taxon>
        <taxon>Poaceae</taxon>
        <taxon>BOP clade</taxon>
        <taxon>Pooideae</taxon>
        <taxon>Triticodae</taxon>
        <taxon>Triticeae</taxon>
        <taxon>Triticinae</taxon>
        <taxon>Aegilops</taxon>
    </lineage>
</organism>
<dbReference type="GO" id="GO:0006508">
    <property type="term" value="P:proteolysis"/>
    <property type="evidence" value="ECO:0007669"/>
    <property type="project" value="InterPro"/>
</dbReference>
<dbReference type="Pfam" id="PF00450">
    <property type="entry name" value="Peptidase_S10"/>
    <property type="match status" value="1"/>
</dbReference>
<evidence type="ECO:0000256" key="1">
    <source>
        <dbReference type="ARBA" id="ARBA00009431"/>
    </source>
</evidence>
<dbReference type="InterPro" id="IPR029058">
    <property type="entry name" value="AB_hydrolase_fold"/>
</dbReference>
<evidence type="ECO:0000256" key="3">
    <source>
        <dbReference type="SAM" id="SignalP"/>
    </source>
</evidence>
<reference evidence="4" key="4">
    <citation type="submission" date="2019-03" db="UniProtKB">
        <authorList>
            <consortium name="EnsemblPlants"/>
        </authorList>
    </citation>
    <scope>IDENTIFICATION</scope>
</reference>
<dbReference type="Proteomes" id="UP000015105">
    <property type="component" value="Chromosome 4D"/>
</dbReference>
<reference evidence="5" key="1">
    <citation type="journal article" date="2014" name="Science">
        <title>Ancient hybridizations among the ancestral genomes of bread wheat.</title>
        <authorList>
            <consortium name="International Wheat Genome Sequencing Consortium,"/>
            <person name="Marcussen T."/>
            <person name="Sandve S.R."/>
            <person name="Heier L."/>
            <person name="Spannagl M."/>
            <person name="Pfeifer M."/>
            <person name="Jakobsen K.S."/>
            <person name="Wulff B.B."/>
            <person name="Steuernagel B."/>
            <person name="Mayer K.F."/>
            <person name="Olsen O.A."/>
        </authorList>
    </citation>
    <scope>NUCLEOTIDE SEQUENCE [LARGE SCALE GENOMIC DNA]</scope>
    <source>
        <strain evidence="5">cv. AL8/78</strain>
    </source>
</reference>
<dbReference type="InterPro" id="IPR001563">
    <property type="entry name" value="Peptidase_S10"/>
</dbReference>
<reference evidence="4" key="5">
    <citation type="journal article" date="2021" name="G3 (Bethesda)">
        <title>Aegilops tauschii genome assembly Aet v5.0 features greater sequence contiguity and improved annotation.</title>
        <authorList>
            <person name="Wang L."/>
            <person name="Zhu T."/>
            <person name="Rodriguez J.C."/>
            <person name="Deal K.R."/>
            <person name="Dubcovsky J."/>
            <person name="McGuire P.E."/>
            <person name="Lux T."/>
            <person name="Spannagl M."/>
            <person name="Mayer K.F.X."/>
            <person name="Baldrich P."/>
            <person name="Meyers B.C."/>
            <person name="Huo N."/>
            <person name="Gu Y.Q."/>
            <person name="Zhou H."/>
            <person name="Devos K.M."/>
            <person name="Bennetzen J.L."/>
            <person name="Unver T."/>
            <person name="Budak H."/>
            <person name="Gulick P.J."/>
            <person name="Galiba G."/>
            <person name="Kalapos B."/>
            <person name="Nelson D.R."/>
            <person name="Li P."/>
            <person name="You F.M."/>
            <person name="Luo M.C."/>
            <person name="Dvorak J."/>
        </authorList>
    </citation>
    <scope>NUCLEOTIDE SEQUENCE [LARGE SCALE GENOMIC DNA]</scope>
    <source>
        <strain evidence="4">cv. AL8/78</strain>
    </source>
</reference>
<dbReference type="PANTHER" id="PTHR11802:SF75">
    <property type="entry name" value="CARBOXYPEPTIDASE"/>
    <property type="match status" value="1"/>
</dbReference>
<dbReference type="EnsemblPlants" id="AET4Gv20282000.11">
    <property type="protein sequence ID" value="AET4Gv20282000.11"/>
    <property type="gene ID" value="AET4Gv20282000"/>
</dbReference>
<evidence type="ECO:0000313" key="5">
    <source>
        <dbReference type="Proteomes" id="UP000015105"/>
    </source>
</evidence>
<dbReference type="PANTHER" id="PTHR11802">
    <property type="entry name" value="SERINE PROTEASE FAMILY S10 SERINE CARBOXYPEPTIDASE"/>
    <property type="match status" value="1"/>
</dbReference>
<dbReference type="SUPFAM" id="SSF53474">
    <property type="entry name" value="alpha/beta-Hydrolases"/>
    <property type="match status" value="1"/>
</dbReference>
<dbReference type="GO" id="GO:0004185">
    <property type="term" value="F:serine-type carboxypeptidase activity"/>
    <property type="evidence" value="ECO:0007669"/>
    <property type="project" value="InterPro"/>
</dbReference>
<reference evidence="5" key="2">
    <citation type="journal article" date="2017" name="Nat. Plants">
        <title>The Aegilops tauschii genome reveals multiple impacts of transposons.</title>
        <authorList>
            <person name="Zhao G."/>
            <person name="Zou C."/>
            <person name="Li K."/>
            <person name="Wang K."/>
            <person name="Li T."/>
            <person name="Gao L."/>
            <person name="Zhang X."/>
            <person name="Wang H."/>
            <person name="Yang Z."/>
            <person name="Liu X."/>
            <person name="Jiang W."/>
            <person name="Mao L."/>
            <person name="Kong X."/>
            <person name="Jiao Y."/>
            <person name="Jia J."/>
        </authorList>
    </citation>
    <scope>NUCLEOTIDE SEQUENCE [LARGE SCALE GENOMIC DNA]</scope>
    <source>
        <strain evidence="5">cv. AL8/78</strain>
    </source>
</reference>
<keyword evidence="5" id="KW-1185">Reference proteome</keyword>
<protein>
    <submittedName>
        <fullName evidence="4">Uncharacterized protein</fullName>
    </submittedName>
</protein>
<evidence type="ECO:0000256" key="2">
    <source>
        <dbReference type="SAM" id="MobiDB-lite"/>
    </source>
</evidence>
<keyword evidence="3" id="KW-0732">Signal</keyword>
<feature type="compositionally biased region" description="Low complexity" evidence="2">
    <location>
        <begin position="68"/>
        <end position="86"/>
    </location>
</feature>
<proteinExistence type="inferred from homology"/>
<comment type="similarity">
    <text evidence="1">Belongs to the peptidase S10 family.</text>
</comment>
<dbReference type="Gramene" id="AET4Gv20282000.5">
    <property type="protein sequence ID" value="AET4Gv20282000.5"/>
    <property type="gene ID" value="AET4Gv20282000"/>
</dbReference>
<dbReference type="Gramene" id="AET4Gv20282000.11">
    <property type="protein sequence ID" value="AET4Gv20282000.11"/>
    <property type="gene ID" value="AET4Gv20282000"/>
</dbReference>